<feature type="region of interest" description="Disordered" evidence="1">
    <location>
        <begin position="1810"/>
        <end position="1909"/>
    </location>
</feature>
<feature type="region of interest" description="Disordered" evidence="1">
    <location>
        <begin position="205"/>
        <end position="226"/>
    </location>
</feature>
<evidence type="ECO:0000256" key="1">
    <source>
        <dbReference type="SAM" id="MobiDB-lite"/>
    </source>
</evidence>
<sequence length="2531" mass="282740">MMPGKITNMEDKNFKIFASGSIQNMNPEELDEEDLLNWCSQIEPERIIEEILHAEDQQDEILEETDYAHYNLEKTAVNHENPGETWVLTTGEGENQGIDLEQTYADKENLTIRSIEDNTNQAEITGAEEQIDKETIKHETFQSMSQIEEHLNMDSEDAEAAAPSEHAKQNAFARGIESVGYSLAETRKGEESIKDDKVNENGISYKSTEADLDGMTRSTDTDISKNTNEFIDQTLQTEGEKQDEVSKFELEEQIQKANDVSSEEKYIKEASEVSKSTEYESSEGRTTEEAATEGEGQRKIYDMEAENKNAEEILETDKQRKETSSIVFQEVTVESDDTRKRIVEDAPIVSIPAHTEDETIDKSFNGVNLDGTALDICGEDSSHPAEDNPTREPFINEEELVMGKIGNKITEEENISEQAIEDIPQELTQGNAIQRSQDDNMEAANSWTEDRKEQIIEAGHVTGITPQWTIGNIVKTYAEDVRGEKEFQELETASSLNSTALEPQHDPDETLDSSTVKCDTSTKKDKTDLPPTELLINKNIVEEEMYGQVNENVNITEEGSLIKQSKDDEGTEQNLQKASPEDRPTKALNGVNELGEAALEQTSDTEMEEFTQTSAETSDEHKEEKETVGSDKKKENETSTEDKASEESRFRESIDWKLSTTDNLEVDNQERGSNSKIEEQPDTYNPNKSLEGRIKEEISGADSRDDNEECMGSNEALCRDISFHNGEEAVDTSCQENRKVEHYNEQATSELSHLTNEEVYMGPQNDKIDDSTKGFIEEVNPYLVSIKEEIIRSSQETDGEVTERQVEMHKEHKAGENEDFGNMPNQETTTGDHSTEPTAEEASEKSTEAVQTVAEKVESDEGLGEVYGTGSSDCEKVSEKNIYQEKAVLTGEEHAADEAGDDVEQEKTDEAPEARPKVEDEIEAATAGNPSDDVPEETIREISGNTEEEMQLQEEDNSRNTNVLQKVSAEKGEENTSEKINDMLMPLESYNQGNNSESGDIESQEEETIHAVSESSEANKSRIQKDDRGNQGFGKVNLENASLGFEAFKPCIDNEHSSLKTEESAKYFSNVAKDFEEQETATVDVDHHHHENEASNTVNQYVPAEEVKESSGKEPEVSRASETLEKYPLPKDESQKPEDIPGSACKVSEETIKEENIGAADHHNQTHDHTSAAIQRDKQSLQEAQLQENLLEVIEVNENKKNQQVDDKTEIAPDEEVDSNNLQGTLKVALNLPDIENDNRGKVGETVESLTAQEVAEIGVPGSAPEPTEEAPRETNENPFKEKMSSDDTAEGTKELNEVVFHTNYHDVEPTPKDDITSSQISPLNKTRQQSEHKLSELLQDEKEHEFLMPIKDTEDDNTNEVQVLKATGTNDFSSEKIRETAVEEVLTIDEAPILKQGDRSSQMPFINSISESNTNTESNRPIDSCSREALDDKDIMGLNNWGKDINISPESYSTGEHISQENYGKICEEASDSNLQNADASEHILELHDVIFTGSEDNNTKEENPEAARKKPTISGNIPEEVTKELLMLPTKEDDSLTTALNNTVDETSPAAKTMERIQLEKEDESRNSKMLLQLAENKKETRSQEMPENKDENLHMHPPELNTQSNISESEEMEIKKEEETHELKSTEDKQKTLKEDERFEKDNFGNENPNDEAPMVVYADGPHIDAEDASPKQDECGQIVEHSKQKVADVKEVVAPAELEHPKQENEASIIVTDCASAEQVPKYSEICGETEGIREEITEEKSNAENLHQAIIGGKTNLQEENSNLVSIQNQVATFLNKVENMNSEEKESTYVKQEASTAARTLNDCATLGEIKRPEDVPRTVSEVPEESIKEDNQETADKYNNKVDNTSMTTVTEEESLQETQQQENLSHSDGSTEKNQQTREKTGNAQEREEVDSVADYSYIDREHSGKKIVTVENQAACESSEMERILGTVNNPEDEASSETATNPTVEKLYLDELPPDGRKQDAPISIKDTEEVNPNEVGVLKAEGADDSFSEKILEETCLLDEAPRETAVSDSGYESSVNLHPKESTEEVQMIDPSSILEYGDSLLQIPSANPPSETEKKTLPDRPIDSCSQNNDFSLHGHPPGEQIYEESFGNSYKGQSDSNYQKTGTSGHIQKLPDEVVTESEETNFKERHLQAASRMPTTQEYQWEKASEGDNVIASETSFSEVEREGSIKESNKQSQDEDTETPSQQDDKLMDEESTMMEENQVSITRTNEILDDQVPKELEINEKNESVQEEITEEESDAKKLHRVITGERTAQEMSFLIDSDSMPILNHETTDLNKRTDTMSSCIEVSPQEGTTDTTQTTDSIQEIRPPEEAPGNDEEHEQAESNPIATIQLIDPAGKAAAGVQPQSATEENLLTDEVENSMIEKGKIPDGADQEKTGSEGKEKVRSVTMDSTEISSDLQQMSAAETYQMEGRLIEKGEPTENNERMQTKEVETVENSKTDEEKEEAEEEEEEEGDEHKDNDPDSKAQVMVDAPKDTNIKGTHKKSHNILSGIKHSISKVKKAITGKSSHHKTSPPK</sequence>
<feature type="compositionally biased region" description="Basic residues" evidence="1">
    <location>
        <begin position="2510"/>
        <end position="2531"/>
    </location>
</feature>
<feature type="compositionally biased region" description="Basic and acidic residues" evidence="1">
    <location>
        <begin position="1832"/>
        <end position="1847"/>
    </location>
</feature>
<feature type="region of interest" description="Disordered" evidence="1">
    <location>
        <begin position="1254"/>
        <end position="1334"/>
    </location>
</feature>
<feature type="compositionally biased region" description="Basic and acidic residues" evidence="1">
    <location>
        <begin position="1499"/>
        <end position="1510"/>
    </location>
</feature>
<feature type="compositionally biased region" description="Basic and acidic residues" evidence="1">
    <location>
        <begin position="2427"/>
        <end position="2456"/>
    </location>
</feature>
<feature type="region of interest" description="Disordered" evidence="1">
    <location>
        <begin position="2288"/>
        <end position="2531"/>
    </location>
</feature>
<feature type="region of interest" description="Disordered" evidence="1">
    <location>
        <begin position="1496"/>
        <end position="1516"/>
    </location>
</feature>
<feature type="compositionally biased region" description="Polar residues" evidence="1">
    <location>
        <begin position="2018"/>
        <end position="2028"/>
    </location>
</feature>
<feature type="compositionally biased region" description="Basic and acidic residues" evidence="1">
    <location>
        <begin position="1270"/>
        <end position="1297"/>
    </location>
</feature>
<feature type="region of interest" description="Disordered" evidence="1">
    <location>
        <begin position="558"/>
        <end position="710"/>
    </location>
</feature>
<dbReference type="EMBL" id="BSYO01000027">
    <property type="protein sequence ID" value="GMH23921.1"/>
    <property type="molecule type" value="Genomic_DNA"/>
</dbReference>
<feature type="compositionally biased region" description="Basic and acidic residues" evidence="1">
    <location>
        <begin position="1578"/>
        <end position="1600"/>
    </location>
</feature>
<proteinExistence type="predicted"/>
<organism evidence="2 3">
    <name type="scientific">Nepenthes gracilis</name>
    <name type="common">Slender pitcher plant</name>
    <dbReference type="NCBI Taxonomy" id="150966"/>
    <lineage>
        <taxon>Eukaryota</taxon>
        <taxon>Viridiplantae</taxon>
        <taxon>Streptophyta</taxon>
        <taxon>Embryophyta</taxon>
        <taxon>Tracheophyta</taxon>
        <taxon>Spermatophyta</taxon>
        <taxon>Magnoliopsida</taxon>
        <taxon>eudicotyledons</taxon>
        <taxon>Gunneridae</taxon>
        <taxon>Pentapetalae</taxon>
        <taxon>Caryophyllales</taxon>
        <taxon>Nepenthaceae</taxon>
        <taxon>Nepenthes</taxon>
    </lineage>
</organism>
<feature type="compositionally biased region" description="Basic and acidic residues" evidence="1">
    <location>
        <begin position="1201"/>
        <end position="1211"/>
    </location>
</feature>
<feature type="region of interest" description="Disordered" evidence="1">
    <location>
        <begin position="493"/>
        <end position="531"/>
    </location>
</feature>
<feature type="compositionally biased region" description="Acidic residues" evidence="1">
    <location>
        <begin position="946"/>
        <end position="955"/>
    </location>
</feature>
<feature type="compositionally biased region" description="Acidic residues" evidence="1">
    <location>
        <begin position="2457"/>
        <end position="2469"/>
    </location>
</feature>
<feature type="compositionally biased region" description="Basic and acidic residues" evidence="1">
    <location>
        <begin position="905"/>
        <end position="919"/>
    </location>
</feature>
<feature type="compositionally biased region" description="Basic and acidic residues" evidence="1">
    <location>
        <begin position="1304"/>
        <end position="1316"/>
    </location>
</feature>
<feature type="region of interest" description="Disordered" evidence="1">
    <location>
        <begin position="1078"/>
        <end position="1180"/>
    </location>
</feature>
<feature type="compositionally biased region" description="Polar residues" evidence="1">
    <location>
        <begin position="2100"/>
        <end position="2120"/>
    </location>
</feature>
<feature type="compositionally biased region" description="Basic and acidic residues" evidence="1">
    <location>
        <begin position="1877"/>
        <end position="1895"/>
    </location>
</feature>
<feature type="compositionally biased region" description="Basic and acidic residues" evidence="1">
    <location>
        <begin position="2064"/>
        <end position="2075"/>
    </location>
</feature>
<feature type="compositionally biased region" description="Basic and acidic residues" evidence="1">
    <location>
        <begin position="1017"/>
        <end position="1029"/>
    </location>
</feature>
<feature type="compositionally biased region" description="Basic and acidic residues" evidence="1">
    <location>
        <begin position="968"/>
        <end position="981"/>
    </location>
</feature>
<feature type="compositionally biased region" description="Polar residues" evidence="1">
    <location>
        <begin position="1317"/>
        <end position="1328"/>
    </location>
</feature>
<feature type="compositionally biased region" description="Polar residues" evidence="1">
    <location>
        <begin position="2403"/>
        <end position="2420"/>
    </location>
</feature>
<reference evidence="2" key="1">
    <citation type="submission" date="2023-05" db="EMBL/GenBank/DDBJ databases">
        <title>Nepenthes gracilis genome sequencing.</title>
        <authorList>
            <person name="Fukushima K."/>
        </authorList>
    </citation>
    <scope>NUCLEOTIDE SEQUENCE</scope>
    <source>
        <strain evidence="2">SING2019-196</strain>
    </source>
</reference>
<keyword evidence="3" id="KW-1185">Reference proteome</keyword>
<feature type="compositionally biased region" description="Acidic residues" evidence="1">
    <location>
        <begin position="2242"/>
        <end position="2251"/>
    </location>
</feature>
<feature type="compositionally biased region" description="Basic and acidic residues" evidence="1">
    <location>
        <begin position="262"/>
        <end position="288"/>
    </location>
</feature>
<feature type="region of interest" description="Disordered" evidence="1">
    <location>
        <begin position="890"/>
        <end position="1034"/>
    </location>
</feature>
<feature type="compositionally biased region" description="Basic and acidic residues" evidence="1">
    <location>
        <begin position="690"/>
        <end position="704"/>
    </location>
</feature>
<feature type="region of interest" description="Disordered" evidence="1">
    <location>
        <begin position="792"/>
        <end position="875"/>
    </location>
</feature>
<feature type="compositionally biased region" description="Basic and acidic residues" evidence="1">
    <location>
        <begin position="1615"/>
        <end position="1647"/>
    </location>
</feature>
<feature type="region of interest" description="Disordered" evidence="1">
    <location>
        <begin position="259"/>
        <end position="296"/>
    </location>
</feature>
<feature type="compositionally biased region" description="Basic and acidic residues" evidence="1">
    <location>
        <begin position="1084"/>
        <end position="1093"/>
    </location>
</feature>
<feature type="compositionally biased region" description="Basic and acidic residues" evidence="1">
    <location>
        <begin position="2470"/>
        <end position="2479"/>
    </location>
</feature>
<evidence type="ECO:0000313" key="2">
    <source>
        <dbReference type="EMBL" id="GMH23921.1"/>
    </source>
</evidence>
<feature type="compositionally biased region" description="Basic and acidic residues" evidence="1">
    <location>
        <begin position="1105"/>
        <end position="1139"/>
    </location>
</feature>
<feature type="compositionally biased region" description="Polar residues" evidence="1">
    <location>
        <begin position="2211"/>
        <end position="2222"/>
    </location>
</feature>
<feature type="compositionally biased region" description="Basic and acidic residues" evidence="1">
    <location>
        <begin position="2174"/>
        <end position="2189"/>
    </location>
</feature>
<feature type="compositionally biased region" description="Polar residues" evidence="1">
    <location>
        <begin position="989"/>
        <end position="998"/>
    </location>
</feature>
<feature type="compositionally biased region" description="Basic and acidic residues" evidence="1">
    <location>
        <begin position="1147"/>
        <end position="1180"/>
    </location>
</feature>
<evidence type="ECO:0000313" key="3">
    <source>
        <dbReference type="Proteomes" id="UP001279734"/>
    </source>
</evidence>
<protein>
    <submittedName>
        <fullName evidence="2">Uncharacterized protein</fullName>
    </submittedName>
</protein>
<comment type="caution">
    <text evidence="2">The sequence shown here is derived from an EMBL/GenBank/DDBJ whole genome shotgun (WGS) entry which is preliminary data.</text>
</comment>
<feature type="region of interest" description="Disordered" evidence="1">
    <location>
        <begin position="1577"/>
        <end position="1659"/>
    </location>
</feature>
<feature type="compositionally biased region" description="Basic and acidic residues" evidence="1">
    <location>
        <begin position="2376"/>
        <end position="2400"/>
    </location>
</feature>
<name>A0AAD3T7A1_NEPGR</name>
<feature type="region of interest" description="Disordered" evidence="1">
    <location>
        <begin position="1201"/>
        <end position="1220"/>
    </location>
</feature>
<gene>
    <name evidence="2" type="ORF">Nepgr_025764</name>
</gene>
<feature type="compositionally biased region" description="Polar residues" evidence="1">
    <location>
        <begin position="823"/>
        <end position="832"/>
    </location>
</feature>
<feature type="compositionally biased region" description="Basic and acidic residues" evidence="1">
    <location>
        <begin position="801"/>
        <end position="816"/>
    </location>
</feature>
<feature type="region of interest" description="Disordered" evidence="1">
    <location>
        <begin position="2010"/>
        <end position="2255"/>
    </location>
</feature>
<accession>A0AAD3T7A1</accession>
<feature type="compositionally biased region" description="Basic and acidic residues" evidence="1">
    <location>
        <begin position="2228"/>
        <end position="2241"/>
    </location>
</feature>
<dbReference type="Proteomes" id="UP001279734">
    <property type="component" value="Unassembled WGS sequence"/>
</dbReference>
<feature type="compositionally biased region" description="Basic and acidic residues" evidence="1">
    <location>
        <begin position="618"/>
        <end position="655"/>
    </location>
</feature>